<proteinExistence type="predicted"/>
<feature type="compositionally biased region" description="Basic and acidic residues" evidence="2">
    <location>
        <begin position="150"/>
        <end position="163"/>
    </location>
</feature>
<dbReference type="Gene3D" id="3.40.50.150">
    <property type="entry name" value="Vaccinia Virus protein VP39"/>
    <property type="match status" value="1"/>
</dbReference>
<evidence type="ECO:0000256" key="2">
    <source>
        <dbReference type="SAM" id="MobiDB-lite"/>
    </source>
</evidence>
<dbReference type="Proteomes" id="UP000011666">
    <property type="component" value="Unassembled WGS sequence"/>
</dbReference>
<accession>M0QES0</accession>
<dbReference type="CDD" id="cd02440">
    <property type="entry name" value="AdoMet_MTases"/>
    <property type="match status" value="1"/>
</dbReference>
<protein>
    <recommendedName>
        <fullName evidence="3">Methyltransferase domain-containing protein</fullName>
    </recommendedName>
</protein>
<dbReference type="InterPro" id="IPR029063">
    <property type="entry name" value="SAM-dependent_MTases_sf"/>
</dbReference>
<feature type="compositionally biased region" description="Polar residues" evidence="2">
    <location>
        <begin position="193"/>
        <end position="206"/>
    </location>
</feature>
<dbReference type="AlphaFoldDB" id="M0QES0"/>
<dbReference type="Pfam" id="PF13649">
    <property type="entry name" value="Methyltransf_25"/>
    <property type="match status" value="1"/>
</dbReference>
<dbReference type="SUPFAM" id="SSF53335">
    <property type="entry name" value="S-adenosyl-L-methionine-dependent methyltransferases"/>
    <property type="match status" value="1"/>
</dbReference>
<comment type="caution">
    <text evidence="4">The sequence shown here is derived from an EMBL/GenBank/DDBJ whole genome shotgun (WGS) entry which is preliminary data.</text>
</comment>
<evidence type="ECO:0000259" key="3">
    <source>
        <dbReference type="Pfam" id="PF13649"/>
    </source>
</evidence>
<dbReference type="EMBL" id="BANX01000005">
    <property type="protein sequence ID" value="GAC66934.1"/>
    <property type="molecule type" value="Genomic_DNA"/>
</dbReference>
<dbReference type="STRING" id="1223545.GS4_05_01455"/>
<name>M0QES0_9ACTN</name>
<dbReference type="PANTHER" id="PTHR43861">
    <property type="entry name" value="TRANS-ACONITATE 2-METHYLTRANSFERASE-RELATED"/>
    <property type="match status" value="1"/>
</dbReference>
<feature type="region of interest" description="Disordered" evidence="2">
    <location>
        <begin position="150"/>
        <end position="206"/>
    </location>
</feature>
<keyword evidence="5" id="KW-1185">Reference proteome</keyword>
<gene>
    <name evidence="4" type="ORF">GS4_05_01455</name>
</gene>
<reference evidence="4 5" key="1">
    <citation type="submission" date="2013-01" db="EMBL/GenBank/DDBJ databases">
        <title>Whole genome shotgun sequence of Gordonia soli NBRC 108243.</title>
        <authorList>
            <person name="Isaki-Nakamura S."/>
            <person name="Hosoyama A."/>
            <person name="Tsuchikane K."/>
            <person name="Ando Y."/>
            <person name="Baba S."/>
            <person name="Ohji S."/>
            <person name="Hamada M."/>
            <person name="Tamura T."/>
            <person name="Yamazoe A."/>
            <person name="Yamazaki S."/>
            <person name="Fujita N."/>
        </authorList>
    </citation>
    <scope>NUCLEOTIDE SEQUENCE [LARGE SCALE GENOMIC DNA]</scope>
    <source>
        <strain evidence="4 5">NBRC 108243</strain>
    </source>
</reference>
<keyword evidence="1" id="KW-0808">Transferase</keyword>
<evidence type="ECO:0000256" key="1">
    <source>
        <dbReference type="ARBA" id="ARBA00022679"/>
    </source>
</evidence>
<feature type="domain" description="Methyltransferase" evidence="3">
    <location>
        <begin position="41"/>
        <end position="128"/>
    </location>
</feature>
<dbReference type="eggNOG" id="COG2226">
    <property type="taxonomic scope" value="Bacteria"/>
</dbReference>
<sequence>MRRRAKVKWDGDRYVDVSGLQRIVAETSIANIDLRVDERLLDVGCGDGFVTMLLADRLPSGSVVGVDASHLMIDTALKRLTPGGLRVQFHVDDVLDLPFDRDFDIAVSFNALHWVLDLRRTGRRSHRVRRSRVGLRLRRRPRAVVRGRCRRVDPTRTGRPDRRLRARRGRPLPADRGRTGHAPLQPDPVVRTPGTTSDVIGSTPTD</sequence>
<dbReference type="InterPro" id="IPR041698">
    <property type="entry name" value="Methyltransf_25"/>
</dbReference>
<evidence type="ECO:0000313" key="5">
    <source>
        <dbReference type="Proteomes" id="UP000011666"/>
    </source>
</evidence>
<dbReference type="GO" id="GO:0016740">
    <property type="term" value="F:transferase activity"/>
    <property type="evidence" value="ECO:0007669"/>
    <property type="project" value="UniProtKB-KW"/>
</dbReference>
<organism evidence="4 5">
    <name type="scientific">Gordonia soli NBRC 108243</name>
    <dbReference type="NCBI Taxonomy" id="1223545"/>
    <lineage>
        <taxon>Bacteria</taxon>
        <taxon>Bacillati</taxon>
        <taxon>Actinomycetota</taxon>
        <taxon>Actinomycetes</taxon>
        <taxon>Mycobacteriales</taxon>
        <taxon>Gordoniaceae</taxon>
        <taxon>Gordonia</taxon>
    </lineage>
</organism>
<evidence type="ECO:0000313" key="4">
    <source>
        <dbReference type="EMBL" id="GAC66934.1"/>
    </source>
</evidence>